<feature type="domain" description="Protein kinase" evidence="2">
    <location>
        <begin position="223"/>
        <end position="503"/>
    </location>
</feature>
<dbReference type="Gene3D" id="1.10.510.10">
    <property type="entry name" value="Transferase(Phosphotransferase) domain 1"/>
    <property type="match status" value="1"/>
</dbReference>
<proteinExistence type="predicted"/>
<name>A0A165P3V9_9AGAM</name>
<accession>A0A165P3V9</accession>
<evidence type="ECO:0000313" key="3">
    <source>
        <dbReference type="EMBL" id="KZT20481.1"/>
    </source>
</evidence>
<dbReference type="PROSITE" id="PS50011">
    <property type="entry name" value="PROTEIN_KINASE_DOM"/>
    <property type="match status" value="1"/>
</dbReference>
<evidence type="ECO:0000313" key="4">
    <source>
        <dbReference type="Proteomes" id="UP000076761"/>
    </source>
</evidence>
<organism evidence="3 4">
    <name type="scientific">Neolentinus lepideus HHB14362 ss-1</name>
    <dbReference type="NCBI Taxonomy" id="1314782"/>
    <lineage>
        <taxon>Eukaryota</taxon>
        <taxon>Fungi</taxon>
        <taxon>Dikarya</taxon>
        <taxon>Basidiomycota</taxon>
        <taxon>Agaricomycotina</taxon>
        <taxon>Agaricomycetes</taxon>
        <taxon>Gloeophyllales</taxon>
        <taxon>Gloeophyllaceae</taxon>
        <taxon>Neolentinus</taxon>
    </lineage>
</organism>
<dbReference type="STRING" id="1314782.A0A165P3V9"/>
<dbReference type="OrthoDB" id="4062651at2759"/>
<dbReference type="SMART" id="SM00220">
    <property type="entry name" value="S_TKc"/>
    <property type="match status" value="1"/>
</dbReference>
<dbReference type="SUPFAM" id="SSF56112">
    <property type="entry name" value="Protein kinase-like (PK-like)"/>
    <property type="match status" value="1"/>
</dbReference>
<keyword evidence="3" id="KW-0808">Transferase</keyword>
<dbReference type="InterPro" id="IPR051681">
    <property type="entry name" value="Ser/Thr_Kinases-Pseudokinases"/>
</dbReference>
<dbReference type="AlphaFoldDB" id="A0A165P3V9"/>
<keyword evidence="3" id="KW-0418">Kinase</keyword>
<dbReference type="GO" id="GO:0004674">
    <property type="term" value="F:protein serine/threonine kinase activity"/>
    <property type="evidence" value="ECO:0007669"/>
    <property type="project" value="TreeGrafter"/>
</dbReference>
<dbReference type="InParanoid" id="A0A165P3V9"/>
<dbReference type="Proteomes" id="UP000076761">
    <property type="component" value="Unassembled WGS sequence"/>
</dbReference>
<feature type="compositionally biased region" description="Polar residues" evidence="1">
    <location>
        <begin position="180"/>
        <end position="198"/>
    </location>
</feature>
<dbReference type="PROSITE" id="PS00108">
    <property type="entry name" value="PROTEIN_KINASE_ST"/>
    <property type="match status" value="1"/>
</dbReference>
<dbReference type="PANTHER" id="PTHR44329">
    <property type="entry name" value="SERINE/THREONINE-PROTEIN KINASE TNNI3K-RELATED"/>
    <property type="match status" value="1"/>
</dbReference>
<sequence length="503" mass="56362">MCVSGNNIVWVYAGSDSGSPDIGIVYELAPTSQNHHEGQVLRTSRPRVDKFVKPSSKLLCANITMTSHPKSYRMDPKMSPGRRHPLGAEQEDLGLAQGSSVSCHPVLRPGFSPPLLAVEMRKSKSYSAANGEKTADSEKTILHGNLSRHGAKSTSNEILCEEPHSSLAEDGENVMLQRTQSMDGASRPGSSRRAQTFPTRKESIPIQNSGDIELLVLTHQVKTLGDWPVACGGFSDIFLGEWEREKPNGRLNVAIKVLRVTEGGGFNNKRAKKRLNREVYLMHDLHHPNIAELYGVTYHMGDRPGMVIRWYTNGNASDYLSKHPEVDRTEIIKDVAEGLHYLHTLHKPIVHGDLKSSNVLVDDDGRAILTDFGLSRIIEECYQPSGYTTANIAFGGSFRWGAPELITLDTNDESGSPRPTRASDIWSLGCTVYEIVTGHLPYYRCVHDWAVLRCLIQKQRPADDDYSFKDPNSMIHTLLRDCWEWEPMRRPEIEKIRNRLRQS</sequence>
<dbReference type="GO" id="GO:0005524">
    <property type="term" value="F:ATP binding"/>
    <property type="evidence" value="ECO:0007669"/>
    <property type="project" value="InterPro"/>
</dbReference>
<dbReference type="InterPro" id="IPR008271">
    <property type="entry name" value="Ser/Thr_kinase_AS"/>
</dbReference>
<dbReference type="InterPro" id="IPR011009">
    <property type="entry name" value="Kinase-like_dom_sf"/>
</dbReference>
<feature type="region of interest" description="Disordered" evidence="1">
    <location>
        <begin position="180"/>
        <end position="201"/>
    </location>
</feature>
<protein>
    <submittedName>
        <fullName evidence="3">Kinase-like protein</fullName>
    </submittedName>
</protein>
<evidence type="ECO:0000259" key="2">
    <source>
        <dbReference type="PROSITE" id="PS50011"/>
    </source>
</evidence>
<dbReference type="InterPro" id="IPR001245">
    <property type="entry name" value="Ser-Thr/Tyr_kinase_cat_dom"/>
</dbReference>
<reference evidence="3 4" key="1">
    <citation type="journal article" date="2016" name="Mol. Biol. Evol.">
        <title>Comparative Genomics of Early-Diverging Mushroom-Forming Fungi Provides Insights into the Origins of Lignocellulose Decay Capabilities.</title>
        <authorList>
            <person name="Nagy L.G."/>
            <person name="Riley R."/>
            <person name="Tritt A."/>
            <person name="Adam C."/>
            <person name="Daum C."/>
            <person name="Floudas D."/>
            <person name="Sun H."/>
            <person name="Yadav J.S."/>
            <person name="Pangilinan J."/>
            <person name="Larsson K.H."/>
            <person name="Matsuura K."/>
            <person name="Barry K."/>
            <person name="Labutti K."/>
            <person name="Kuo R."/>
            <person name="Ohm R.A."/>
            <person name="Bhattacharya S.S."/>
            <person name="Shirouzu T."/>
            <person name="Yoshinaga Y."/>
            <person name="Martin F.M."/>
            <person name="Grigoriev I.V."/>
            <person name="Hibbett D.S."/>
        </authorList>
    </citation>
    <scope>NUCLEOTIDE SEQUENCE [LARGE SCALE GENOMIC DNA]</scope>
    <source>
        <strain evidence="3 4">HHB14362 ss-1</strain>
    </source>
</reference>
<keyword evidence="4" id="KW-1185">Reference proteome</keyword>
<dbReference type="EMBL" id="KV425620">
    <property type="protein sequence ID" value="KZT20481.1"/>
    <property type="molecule type" value="Genomic_DNA"/>
</dbReference>
<evidence type="ECO:0000256" key="1">
    <source>
        <dbReference type="SAM" id="MobiDB-lite"/>
    </source>
</evidence>
<gene>
    <name evidence="3" type="ORF">NEOLEDRAFT_1100801</name>
</gene>
<dbReference type="Pfam" id="PF07714">
    <property type="entry name" value="PK_Tyr_Ser-Thr"/>
    <property type="match status" value="1"/>
</dbReference>
<dbReference type="InterPro" id="IPR000719">
    <property type="entry name" value="Prot_kinase_dom"/>
</dbReference>